<sequence length="250" mass="26447">MRTLLNKHAVITGGSRGIGLAIAHRFASEGASITLVGRDEARLQSALANLPSQTPEAERLQHSYCAFDVSKMPAWGELMDKMKRSNQKIDILINSAGITQDSLLFRGDHAEYQRIIDTNLTGTIFGCQAVTQRLIKQKGGGCIINISSLLAIKGGRGASAYAASKAGIIGLTRSLASEVGPFGIRVNVILPGYIQTDMTQSLDHKGTISAAIPLGRFGTAEEVADAAAFLAKNPYAHNTILNLDGGLSAT</sequence>
<name>A0ABR2VCY6_9PEZI</name>
<dbReference type="Pfam" id="PF00106">
    <property type="entry name" value="adh_short"/>
    <property type="match status" value="1"/>
</dbReference>
<dbReference type="Proteomes" id="UP001408356">
    <property type="component" value="Unassembled WGS sequence"/>
</dbReference>
<dbReference type="PROSITE" id="PS00061">
    <property type="entry name" value="ADH_SHORT"/>
    <property type="match status" value="1"/>
</dbReference>
<keyword evidence="2" id="KW-0521">NADP</keyword>
<dbReference type="PANTHER" id="PTHR42760">
    <property type="entry name" value="SHORT-CHAIN DEHYDROGENASES/REDUCTASES FAMILY MEMBER"/>
    <property type="match status" value="1"/>
</dbReference>
<keyword evidence="7" id="KW-1185">Reference proteome</keyword>
<feature type="domain" description="Ketoreductase" evidence="5">
    <location>
        <begin position="7"/>
        <end position="192"/>
    </location>
</feature>
<dbReference type="InterPro" id="IPR020904">
    <property type="entry name" value="Sc_DH/Rdtase_CS"/>
</dbReference>
<dbReference type="PANTHER" id="PTHR42760:SF133">
    <property type="entry name" value="3-OXOACYL-[ACYL-CARRIER-PROTEIN] REDUCTASE"/>
    <property type="match status" value="1"/>
</dbReference>
<comment type="caution">
    <text evidence="6">The sequence shown here is derived from an EMBL/GenBank/DDBJ whole genome shotgun (WGS) entry which is preliminary data.</text>
</comment>
<evidence type="ECO:0000259" key="5">
    <source>
        <dbReference type="SMART" id="SM00822"/>
    </source>
</evidence>
<comment type="similarity">
    <text evidence="1 4">Belongs to the short-chain dehydrogenases/reductases (SDR) family.</text>
</comment>
<dbReference type="InterPro" id="IPR057326">
    <property type="entry name" value="KR_dom"/>
</dbReference>
<accession>A0ABR2VCY6</accession>
<dbReference type="InterPro" id="IPR036291">
    <property type="entry name" value="NAD(P)-bd_dom_sf"/>
</dbReference>
<evidence type="ECO:0000256" key="3">
    <source>
        <dbReference type="ARBA" id="ARBA00023002"/>
    </source>
</evidence>
<evidence type="ECO:0000313" key="6">
    <source>
        <dbReference type="EMBL" id="KAK9424758.1"/>
    </source>
</evidence>
<evidence type="ECO:0000256" key="1">
    <source>
        <dbReference type="ARBA" id="ARBA00006484"/>
    </source>
</evidence>
<dbReference type="InterPro" id="IPR002347">
    <property type="entry name" value="SDR_fam"/>
</dbReference>
<organism evidence="6 7">
    <name type="scientific">Seiridium unicorne</name>
    <dbReference type="NCBI Taxonomy" id="138068"/>
    <lineage>
        <taxon>Eukaryota</taxon>
        <taxon>Fungi</taxon>
        <taxon>Dikarya</taxon>
        <taxon>Ascomycota</taxon>
        <taxon>Pezizomycotina</taxon>
        <taxon>Sordariomycetes</taxon>
        <taxon>Xylariomycetidae</taxon>
        <taxon>Amphisphaeriales</taxon>
        <taxon>Sporocadaceae</taxon>
        <taxon>Seiridium</taxon>
    </lineage>
</organism>
<reference evidence="6 7" key="1">
    <citation type="journal article" date="2024" name="J. Plant Pathol.">
        <title>Sequence and assembly of the genome of Seiridium unicorne, isolate CBS 538.82, causal agent of cypress canker disease.</title>
        <authorList>
            <person name="Scali E."/>
            <person name="Rocca G.D."/>
            <person name="Danti R."/>
            <person name="Garbelotto M."/>
            <person name="Barberini S."/>
            <person name="Baroncelli R."/>
            <person name="Emiliani G."/>
        </authorList>
    </citation>
    <scope>NUCLEOTIDE SEQUENCE [LARGE SCALE GENOMIC DNA]</scope>
    <source>
        <strain evidence="6 7">BM-138-508</strain>
    </source>
</reference>
<evidence type="ECO:0000313" key="7">
    <source>
        <dbReference type="Proteomes" id="UP001408356"/>
    </source>
</evidence>
<protein>
    <recommendedName>
        <fullName evidence="5">Ketoreductase domain-containing protein</fullName>
    </recommendedName>
</protein>
<evidence type="ECO:0000256" key="2">
    <source>
        <dbReference type="ARBA" id="ARBA00022857"/>
    </source>
</evidence>
<dbReference type="Gene3D" id="3.40.50.720">
    <property type="entry name" value="NAD(P)-binding Rossmann-like Domain"/>
    <property type="match status" value="1"/>
</dbReference>
<dbReference type="SUPFAM" id="SSF51735">
    <property type="entry name" value="NAD(P)-binding Rossmann-fold domains"/>
    <property type="match status" value="1"/>
</dbReference>
<dbReference type="EMBL" id="JARVKF010000032">
    <property type="protein sequence ID" value="KAK9424758.1"/>
    <property type="molecule type" value="Genomic_DNA"/>
</dbReference>
<gene>
    <name evidence="6" type="ORF">SUNI508_13477</name>
</gene>
<evidence type="ECO:0000256" key="4">
    <source>
        <dbReference type="RuleBase" id="RU000363"/>
    </source>
</evidence>
<proteinExistence type="inferred from homology"/>
<dbReference type="SMART" id="SM00822">
    <property type="entry name" value="PKS_KR"/>
    <property type="match status" value="1"/>
</dbReference>
<dbReference type="PRINTS" id="PR00081">
    <property type="entry name" value="GDHRDH"/>
</dbReference>
<keyword evidence="3" id="KW-0560">Oxidoreductase</keyword>
<dbReference type="PRINTS" id="PR00080">
    <property type="entry name" value="SDRFAMILY"/>
</dbReference>